<comment type="caution">
    <text evidence="12">Was originally thought to be a dihydrodipicolinate synthase (DHDPS), catalyzing the condensation of (S)-aspartate-beta-semialdehyde [(S)-ASA] and pyruvate to dihydrodipicolinate (DHDP). However, it was shown in E.coli that the product of the enzymatic reaction is not dihydrodipicolinate but in fact (4S)-4-hydroxy-2,3,4,5-tetrahydro-(2S)-dipicolinic acid (HTPA), and that the consecutive dehydration reaction leading to DHDP is not spontaneous but catalyzed by DapB.</text>
</comment>
<dbReference type="UniPathway" id="UPA00034">
    <property type="reaction ID" value="UER00017"/>
</dbReference>
<comment type="similarity">
    <text evidence="3 12 13">Belongs to the DapA family.</text>
</comment>
<dbReference type="GO" id="GO:0009089">
    <property type="term" value="P:lysine biosynthetic process via diaminopimelate"/>
    <property type="evidence" value="ECO:0007669"/>
    <property type="project" value="UniProtKB-UniRule"/>
</dbReference>
<keyword evidence="8 12" id="KW-0457">Lysine biosynthesis</keyword>
<comment type="catalytic activity">
    <reaction evidence="11 12">
        <text>L-aspartate 4-semialdehyde + pyruvate = (2S,4S)-4-hydroxy-2,3,4,5-tetrahydrodipicolinate + H2O + H(+)</text>
        <dbReference type="Rhea" id="RHEA:34171"/>
        <dbReference type="ChEBI" id="CHEBI:15361"/>
        <dbReference type="ChEBI" id="CHEBI:15377"/>
        <dbReference type="ChEBI" id="CHEBI:15378"/>
        <dbReference type="ChEBI" id="CHEBI:67139"/>
        <dbReference type="ChEBI" id="CHEBI:537519"/>
        <dbReference type="EC" id="4.3.3.7"/>
    </reaction>
</comment>
<dbReference type="Proteomes" id="UP000051048">
    <property type="component" value="Unassembled WGS sequence"/>
</dbReference>
<name>A0A0R1TVB4_9LACO</name>
<keyword evidence="10 12" id="KW-0704">Schiff base</keyword>
<gene>
    <name evidence="12" type="primary">dapA</name>
    <name evidence="16" type="ORF">FC36_GL000587</name>
</gene>
<feature type="binding site" evidence="12 15">
    <location>
        <position position="48"/>
    </location>
    <ligand>
        <name>pyruvate</name>
        <dbReference type="ChEBI" id="CHEBI:15361"/>
    </ligand>
</feature>
<keyword evidence="7 12" id="KW-0220">Diaminopimelate biosynthesis</keyword>
<evidence type="ECO:0000256" key="7">
    <source>
        <dbReference type="ARBA" id="ARBA00022915"/>
    </source>
</evidence>
<dbReference type="Gene3D" id="3.20.20.70">
    <property type="entry name" value="Aldolase class I"/>
    <property type="match status" value="1"/>
</dbReference>
<evidence type="ECO:0000256" key="12">
    <source>
        <dbReference type="HAMAP-Rule" id="MF_00418"/>
    </source>
</evidence>
<evidence type="ECO:0000256" key="1">
    <source>
        <dbReference type="ARBA" id="ARBA00003294"/>
    </source>
</evidence>
<evidence type="ECO:0000313" key="17">
    <source>
        <dbReference type="Proteomes" id="UP000051048"/>
    </source>
</evidence>
<dbReference type="PIRSF" id="PIRSF001365">
    <property type="entry name" value="DHDPS"/>
    <property type="match status" value="1"/>
</dbReference>
<evidence type="ECO:0000256" key="2">
    <source>
        <dbReference type="ARBA" id="ARBA00005120"/>
    </source>
</evidence>
<evidence type="ECO:0000313" key="16">
    <source>
        <dbReference type="EMBL" id="KRL85217.1"/>
    </source>
</evidence>
<dbReference type="EMBL" id="AZFH01000001">
    <property type="protein sequence ID" value="KRL85217.1"/>
    <property type="molecule type" value="Genomic_DNA"/>
</dbReference>
<evidence type="ECO:0000256" key="9">
    <source>
        <dbReference type="ARBA" id="ARBA00023239"/>
    </source>
</evidence>
<accession>A0A0R1TVB4</accession>
<evidence type="ECO:0000256" key="13">
    <source>
        <dbReference type="PIRNR" id="PIRNR001365"/>
    </source>
</evidence>
<evidence type="ECO:0000256" key="11">
    <source>
        <dbReference type="ARBA" id="ARBA00047836"/>
    </source>
</evidence>
<dbReference type="PRINTS" id="PR00146">
    <property type="entry name" value="DHPICSNTHASE"/>
</dbReference>
<dbReference type="STRING" id="1423740.FC36_GL000587"/>
<dbReference type="GO" id="GO:0005829">
    <property type="term" value="C:cytosol"/>
    <property type="evidence" value="ECO:0007669"/>
    <property type="project" value="TreeGrafter"/>
</dbReference>
<reference evidence="16 17" key="1">
    <citation type="journal article" date="2015" name="Genome Announc.">
        <title>Expanding the biotechnology potential of lactobacilli through comparative genomics of 213 strains and associated genera.</title>
        <authorList>
            <person name="Sun Z."/>
            <person name="Harris H.M."/>
            <person name="McCann A."/>
            <person name="Guo C."/>
            <person name="Argimon S."/>
            <person name="Zhang W."/>
            <person name="Yang X."/>
            <person name="Jeffery I.B."/>
            <person name="Cooney J.C."/>
            <person name="Kagawa T.F."/>
            <person name="Liu W."/>
            <person name="Song Y."/>
            <person name="Salvetti E."/>
            <person name="Wrobel A."/>
            <person name="Rasinkangas P."/>
            <person name="Parkhill J."/>
            <person name="Rea M.C."/>
            <person name="O'Sullivan O."/>
            <person name="Ritari J."/>
            <person name="Douillard F.P."/>
            <person name="Paul Ross R."/>
            <person name="Yang R."/>
            <person name="Briner A.E."/>
            <person name="Felis G.E."/>
            <person name="de Vos W.M."/>
            <person name="Barrangou R."/>
            <person name="Klaenhammer T.R."/>
            <person name="Caufield P.W."/>
            <person name="Cui Y."/>
            <person name="Zhang H."/>
            <person name="O'Toole P.W."/>
        </authorList>
    </citation>
    <scope>NUCLEOTIDE SEQUENCE [LARGE SCALE GENOMIC DNA]</scope>
    <source>
        <strain evidence="16 17">DSM 15833</strain>
    </source>
</reference>
<comment type="function">
    <text evidence="1 12">Catalyzes the condensation of (S)-aspartate-beta-semialdehyde [(S)-ASA] and pyruvate to 4-hydroxy-tetrahydrodipicolinate (HTPA).</text>
</comment>
<keyword evidence="6 12" id="KW-0028">Amino-acid biosynthesis</keyword>
<feature type="site" description="Part of a proton relay during catalysis" evidence="12">
    <location>
        <position position="47"/>
    </location>
</feature>
<dbReference type="HAMAP" id="MF_00418">
    <property type="entry name" value="DapA"/>
    <property type="match status" value="1"/>
</dbReference>
<keyword evidence="9 12" id="KW-0456">Lyase</keyword>
<dbReference type="InterPro" id="IPR002220">
    <property type="entry name" value="DapA-like"/>
</dbReference>
<evidence type="ECO:0000256" key="15">
    <source>
        <dbReference type="PIRSR" id="PIRSR001365-2"/>
    </source>
</evidence>
<feature type="active site" description="Schiff-base intermediate with substrate" evidence="12 14">
    <location>
        <position position="165"/>
    </location>
</feature>
<feature type="active site" description="Proton donor/acceptor" evidence="12 14">
    <location>
        <position position="137"/>
    </location>
</feature>
<dbReference type="InterPro" id="IPR005263">
    <property type="entry name" value="DapA"/>
</dbReference>
<dbReference type="SMART" id="SM01130">
    <property type="entry name" value="DHDPS"/>
    <property type="match status" value="1"/>
</dbReference>
<dbReference type="PATRIC" id="fig|1423740.3.peg.633"/>
<evidence type="ECO:0000256" key="10">
    <source>
        <dbReference type="ARBA" id="ARBA00023270"/>
    </source>
</evidence>
<comment type="subcellular location">
    <subcellularLocation>
        <location evidence="12">Cytoplasm</location>
    </subcellularLocation>
</comment>
<dbReference type="RefSeq" id="WP_023858894.1">
    <property type="nucleotide sequence ID" value="NZ_AZFH01000001.1"/>
</dbReference>
<dbReference type="OrthoDB" id="9782828at2"/>
<evidence type="ECO:0000256" key="3">
    <source>
        <dbReference type="ARBA" id="ARBA00007592"/>
    </source>
</evidence>
<evidence type="ECO:0000256" key="6">
    <source>
        <dbReference type="ARBA" id="ARBA00022605"/>
    </source>
</evidence>
<dbReference type="PROSITE" id="PS00665">
    <property type="entry name" value="DHDPS_1"/>
    <property type="match status" value="1"/>
</dbReference>
<dbReference type="EC" id="4.3.3.7" evidence="4 12"/>
<dbReference type="PANTHER" id="PTHR12128:SF66">
    <property type="entry name" value="4-HYDROXY-2-OXOGLUTARATE ALDOLASE, MITOCHONDRIAL"/>
    <property type="match status" value="1"/>
</dbReference>
<dbReference type="SUPFAM" id="SSF51569">
    <property type="entry name" value="Aldolase"/>
    <property type="match status" value="1"/>
</dbReference>
<feature type="binding site" evidence="12 15">
    <location>
        <position position="206"/>
    </location>
    <ligand>
        <name>pyruvate</name>
        <dbReference type="ChEBI" id="CHEBI:15361"/>
    </ligand>
</feature>
<dbReference type="InterPro" id="IPR013785">
    <property type="entry name" value="Aldolase_TIM"/>
</dbReference>
<dbReference type="NCBIfam" id="TIGR00674">
    <property type="entry name" value="dapA"/>
    <property type="match status" value="1"/>
</dbReference>
<dbReference type="PANTHER" id="PTHR12128">
    <property type="entry name" value="DIHYDRODIPICOLINATE SYNTHASE"/>
    <property type="match status" value="1"/>
</dbReference>
<dbReference type="InterPro" id="IPR020624">
    <property type="entry name" value="Schiff_base-form_aldolases_CS"/>
</dbReference>
<dbReference type="GO" id="GO:0008840">
    <property type="term" value="F:4-hydroxy-tetrahydrodipicolinate synthase activity"/>
    <property type="evidence" value="ECO:0007669"/>
    <property type="project" value="UniProtKB-UniRule"/>
</dbReference>
<comment type="caution">
    <text evidence="16">The sequence shown here is derived from an EMBL/GenBank/DDBJ whole genome shotgun (WGS) entry which is preliminary data.</text>
</comment>
<evidence type="ECO:0000256" key="5">
    <source>
        <dbReference type="ARBA" id="ARBA00022490"/>
    </source>
</evidence>
<organism evidence="16 17">
    <name type="scientific">Ligilactobacillus equi DSM 15833 = JCM 10991</name>
    <dbReference type="NCBI Taxonomy" id="1423740"/>
    <lineage>
        <taxon>Bacteria</taxon>
        <taxon>Bacillati</taxon>
        <taxon>Bacillota</taxon>
        <taxon>Bacilli</taxon>
        <taxon>Lactobacillales</taxon>
        <taxon>Lactobacillaceae</taxon>
        <taxon>Ligilactobacillus</taxon>
    </lineage>
</organism>
<feature type="site" description="Part of a proton relay during catalysis" evidence="12">
    <location>
        <position position="111"/>
    </location>
</feature>
<dbReference type="AlphaFoldDB" id="A0A0R1TVB4"/>
<dbReference type="CDD" id="cd00950">
    <property type="entry name" value="DHDPS"/>
    <property type="match status" value="1"/>
</dbReference>
<comment type="subunit">
    <text evidence="12">Homotetramer; dimer of dimers.</text>
</comment>
<sequence>MDFTQAKVVTAMVTPFDDDNQVSFSRLEKLINYLIATGSQGILVNGTTGEGPTLSHAEKIALIEATVKYVAGRVPVMVGTGSNATAQTLEFTHEVSQISGVDAVLVVVPYYNKPNQAGMLAHFTAVADASNLPVFIYNIPGRTGVKMEVETVVTLAKHPRIAGIKSCTGVEDLALLVEETPADFLVYSGEDAESLAAAAIGAQGIISVASHIYGSEMVQMYAAYAARENEVAARLMRQLTPKMKLLFSYPSPTPVKAVLNRLEIPVGKTRLPLVDLTDEQAQKLMLDLGL</sequence>
<evidence type="ECO:0000256" key="8">
    <source>
        <dbReference type="ARBA" id="ARBA00023154"/>
    </source>
</evidence>
<dbReference type="GO" id="GO:0019877">
    <property type="term" value="P:diaminopimelate biosynthetic process"/>
    <property type="evidence" value="ECO:0007669"/>
    <property type="project" value="UniProtKB-UniRule"/>
</dbReference>
<evidence type="ECO:0000256" key="14">
    <source>
        <dbReference type="PIRSR" id="PIRSR001365-1"/>
    </source>
</evidence>
<evidence type="ECO:0000256" key="4">
    <source>
        <dbReference type="ARBA" id="ARBA00012086"/>
    </source>
</evidence>
<protein>
    <recommendedName>
        <fullName evidence="4 12">4-hydroxy-tetrahydrodipicolinate synthase</fullName>
        <shortName evidence="12">HTPA synthase</shortName>
        <ecNumber evidence="4 12">4.3.3.7</ecNumber>
    </recommendedName>
</protein>
<keyword evidence="5 12" id="KW-0963">Cytoplasm</keyword>
<comment type="pathway">
    <text evidence="2 12">Amino-acid biosynthesis; L-lysine biosynthesis via DAP pathway; (S)-tetrahydrodipicolinate from L-aspartate: step 3/4.</text>
</comment>
<proteinExistence type="inferred from homology"/>
<dbReference type="Pfam" id="PF00701">
    <property type="entry name" value="DHDPS"/>
    <property type="match status" value="1"/>
</dbReference>